<reference evidence="2" key="1">
    <citation type="journal article" date="2017" name="Front. Plant Sci.">
        <title>Climate Clever Clovers: New Paradigm to Reduce the Environmental Footprint of Ruminants by Breeding Low Methanogenic Forages Utilizing Haplotype Variation.</title>
        <authorList>
            <person name="Kaur P."/>
            <person name="Appels R."/>
            <person name="Bayer P.E."/>
            <person name="Keeble-Gagnere G."/>
            <person name="Wang J."/>
            <person name="Hirakawa H."/>
            <person name="Shirasawa K."/>
            <person name="Vercoe P."/>
            <person name="Stefanova K."/>
            <person name="Durmic Z."/>
            <person name="Nichols P."/>
            <person name="Revell C."/>
            <person name="Isobe S.N."/>
            <person name="Edwards D."/>
            <person name="Erskine W."/>
        </authorList>
    </citation>
    <scope>NUCLEOTIDE SEQUENCE [LARGE SCALE GENOMIC DNA]</scope>
    <source>
        <strain evidence="2">cv. Daliak</strain>
    </source>
</reference>
<sequence length="95" mass="10571">MGGGTVLEEEDDGVKLDGGTSWPECATVYVESDRVSGLLLTASFVNFHHRITVDGGTSWVYRAVVSEWFMAAVLMKLCCWYSSIANVKTHEHRQM</sequence>
<evidence type="ECO:0000313" key="2">
    <source>
        <dbReference type="Proteomes" id="UP000242715"/>
    </source>
</evidence>
<name>A0A2Z6P1Z0_TRISU</name>
<accession>A0A2Z6P1Z0</accession>
<proteinExistence type="predicted"/>
<keyword evidence="2" id="KW-1185">Reference proteome</keyword>
<gene>
    <name evidence="1" type="ORF">TSUD_247640</name>
</gene>
<dbReference type="EMBL" id="DF973919">
    <property type="protein sequence ID" value="GAU42422.1"/>
    <property type="molecule type" value="Genomic_DNA"/>
</dbReference>
<dbReference type="Proteomes" id="UP000242715">
    <property type="component" value="Unassembled WGS sequence"/>
</dbReference>
<dbReference type="AlphaFoldDB" id="A0A2Z6P1Z0"/>
<protein>
    <submittedName>
        <fullName evidence="1">Uncharacterized protein</fullName>
    </submittedName>
</protein>
<evidence type="ECO:0000313" key="1">
    <source>
        <dbReference type="EMBL" id="GAU42422.1"/>
    </source>
</evidence>
<organism evidence="1 2">
    <name type="scientific">Trifolium subterraneum</name>
    <name type="common">Subterranean clover</name>
    <dbReference type="NCBI Taxonomy" id="3900"/>
    <lineage>
        <taxon>Eukaryota</taxon>
        <taxon>Viridiplantae</taxon>
        <taxon>Streptophyta</taxon>
        <taxon>Embryophyta</taxon>
        <taxon>Tracheophyta</taxon>
        <taxon>Spermatophyta</taxon>
        <taxon>Magnoliopsida</taxon>
        <taxon>eudicotyledons</taxon>
        <taxon>Gunneridae</taxon>
        <taxon>Pentapetalae</taxon>
        <taxon>rosids</taxon>
        <taxon>fabids</taxon>
        <taxon>Fabales</taxon>
        <taxon>Fabaceae</taxon>
        <taxon>Papilionoideae</taxon>
        <taxon>50 kb inversion clade</taxon>
        <taxon>NPAAA clade</taxon>
        <taxon>Hologalegina</taxon>
        <taxon>IRL clade</taxon>
        <taxon>Trifolieae</taxon>
        <taxon>Trifolium</taxon>
    </lineage>
</organism>